<dbReference type="InterPro" id="IPR049083">
    <property type="entry name" value="TACO1_YebC_N"/>
</dbReference>
<evidence type="ECO:0000256" key="1">
    <source>
        <dbReference type="ARBA" id="ARBA00004173"/>
    </source>
</evidence>
<dbReference type="RefSeq" id="XP_020049206.1">
    <property type="nucleotide sequence ID" value="XM_020190302.1"/>
</dbReference>
<dbReference type="InterPro" id="IPR048300">
    <property type="entry name" value="TACO1_YebC-like_2nd/3rd_dom"/>
</dbReference>
<keyword evidence="6" id="KW-1185">Reference proteome</keyword>
<dbReference type="HAMAP" id="MF_00693">
    <property type="entry name" value="Transcrip_reg_TACO1"/>
    <property type="match status" value="1"/>
</dbReference>
<dbReference type="FunFam" id="1.10.10.200:FF:000002">
    <property type="entry name" value="Probable transcriptional regulatory protein CLM62_37755"/>
    <property type="match status" value="1"/>
</dbReference>
<dbReference type="Gene3D" id="1.10.10.200">
    <property type="match status" value="1"/>
</dbReference>
<dbReference type="GO" id="GO:0032543">
    <property type="term" value="P:mitochondrial translation"/>
    <property type="evidence" value="ECO:0007669"/>
    <property type="project" value="EnsemblFungi"/>
</dbReference>
<dbReference type="InterPro" id="IPR002876">
    <property type="entry name" value="Transcrip_reg_TACO1-like"/>
</dbReference>
<proteinExistence type="inferred from homology"/>
<dbReference type="Pfam" id="PF01709">
    <property type="entry name" value="Transcrip_reg"/>
    <property type="match status" value="1"/>
</dbReference>
<dbReference type="FunCoup" id="A0A1D2VMS4">
    <property type="interactions" value="330"/>
</dbReference>
<organism evidence="5 6">
    <name type="scientific">Ascoidea rubescens DSM 1968</name>
    <dbReference type="NCBI Taxonomy" id="1344418"/>
    <lineage>
        <taxon>Eukaryota</taxon>
        <taxon>Fungi</taxon>
        <taxon>Dikarya</taxon>
        <taxon>Ascomycota</taxon>
        <taxon>Saccharomycotina</taxon>
        <taxon>Saccharomycetes</taxon>
        <taxon>Ascoideaceae</taxon>
        <taxon>Ascoidea</taxon>
    </lineage>
</organism>
<dbReference type="Pfam" id="PF20772">
    <property type="entry name" value="TACO1_YebC_N"/>
    <property type="match status" value="1"/>
</dbReference>
<dbReference type="SUPFAM" id="SSF75625">
    <property type="entry name" value="YebC-like"/>
    <property type="match status" value="1"/>
</dbReference>
<dbReference type="STRING" id="1344418.A0A1D2VMS4"/>
<accession>A0A1D2VMS4</accession>
<evidence type="ECO:0000259" key="4">
    <source>
        <dbReference type="Pfam" id="PF20772"/>
    </source>
</evidence>
<sequence>MIRTIRPVSRSLISFSADFSSRCFTALLNPVLSGHSKWSSIKHSKARNDAARNKLINKLTQHVYVATKLGGSGDRTLNLRLATAIELANKSNVPKAAIENAIKRGTGQGKDAVNLEQYTYELIGPSGVSLVIECLSDNSNRALSYLKDAISKTNTSFSPTLFNFEKKGIIVIDKGEVDEDEASDLIIDSGCEDYQIQEKARDENDKLILDSNGKPRIYQVITEVKETSVVANVLKENFKIQNFGIDYIPKPDLMVSITDADAKEKYNKLIDALESLDQVTEIYSNLKEEDEEE</sequence>
<dbReference type="PANTHER" id="PTHR12532">
    <property type="entry name" value="TRANSLATIONAL ACTIVATOR OF CYTOCHROME C OXIDASE 1"/>
    <property type="match status" value="1"/>
</dbReference>
<comment type="similarity">
    <text evidence="2">Belongs to the TACO1 family.</text>
</comment>
<name>A0A1D2VMS4_9ASCO</name>
<comment type="subcellular location">
    <subcellularLocation>
        <location evidence="1">Mitochondrion</location>
    </subcellularLocation>
</comment>
<feature type="domain" description="TACO1/YebC-like second and third" evidence="3">
    <location>
        <begin position="116"/>
        <end position="286"/>
    </location>
</feature>
<evidence type="ECO:0000256" key="2">
    <source>
        <dbReference type="ARBA" id="ARBA00008724"/>
    </source>
</evidence>
<dbReference type="InParanoid" id="A0A1D2VMS4"/>
<dbReference type="InterPro" id="IPR017856">
    <property type="entry name" value="Integrase-like_N"/>
</dbReference>
<feature type="domain" description="TACO1/YebC-like N-terminal" evidence="4">
    <location>
        <begin position="36"/>
        <end position="108"/>
    </location>
</feature>
<dbReference type="InterPro" id="IPR029072">
    <property type="entry name" value="YebC-like"/>
</dbReference>
<dbReference type="InterPro" id="IPR026564">
    <property type="entry name" value="Transcrip_reg_TACO1-like_dom3"/>
</dbReference>
<dbReference type="GeneID" id="30963938"/>
<gene>
    <name evidence="5" type="ORF">ASCRUDRAFT_31791</name>
</gene>
<dbReference type="GO" id="GO:0099617">
    <property type="term" value="C:matrix side of mitochondrial inner membrane"/>
    <property type="evidence" value="ECO:0007669"/>
    <property type="project" value="EnsemblFungi"/>
</dbReference>
<dbReference type="OrthoDB" id="2017544at2759"/>
<dbReference type="Proteomes" id="UP000095038">
    <property type="component" value="Unassembled WGS sequence"/>
</dbReference>
<dbReference type="EMBL" id="KV454476">
    <property type="protein sequence ID" value="ODV62899.1"/>
    <property type="molecule type" value="Genomic_DNA"/>
</dbReference>
<dbReference type="Gene3D" id="3.30.70.980">
    <property type="match status" value="2"/>
</dbReference>
<evidence type="ECO:0000259" key="3">
    <source>
        <dbReference type="Pfam" id="PF01709"/>
    </source>
</evidence>
<dbReference type="AlphaFoldDB" id="A0A1D2VMS4"/>
<evidence type="ECO:0000313" key="6">
    <source>
        <dbReference type="Proteomes" id="UP000095038"/>
    </source>
</evidence>
<evidence type="ECO:0000313" key="5">
    <source>
        <dbReference type="EMBL" id="ODV62899.1"/>
    </source>
</evidence>
<protein>
    <submittedName>
        <fullName evidence="5">DUF28-domain-containing protein</fullName>
    </submittedName>
</protein>
<reference evidence="6" key="1">
    <citation type="submission" date="2016-05" db="EMBL/GenBank/DDBJ databases">
        <title>Comparative genomics of biotechnologically important yeasts.</title>
        <authorList>
            <consortium name="DOE Joint Genome Institute"/>
            <person name="Riley R."/>
            <person name="Haridas S."/>
            <person name="Wolfe K.H."/>
            <person name="Lopes M.R."/>
            <person name="Hittinger C.T."/>
            <person name="Goker M."/>
            <person name="Salamov A."/>
            <person name="Wisecaver J."/>
            <person name="Long T.M."/>
            <person name="Aerts A.L."/>
            <person name="Barry K."/>
            <person name="Choi C."/>
            <person name="Clum A."/>
            <person name="Coughlan A.Y."/>
            <person name="Deshpande S."/>
            <person name="Douglass A.P."/>
            <person name="Hanson S.J."/>
            <person name="Klenk H.-P."/>
            <person name="Labutti K."/>
            <person name="Lapidus A."/>
            <person name="Lindquist E."/>
            <person name="Lipzen A."/>
            <person name="Meier-Kolthoff J.P."/>
            <person name="Ohm R.A."/>
            <person name="Otillar R.P."/>
            <person name="Pangilinan J."/>
            <person name="Peng Y."/>
            <person name="Rokas A."/>
            <person name="Rosa C.A."/>
            <person name="Scheuner C."/>
            <person name="Sibirny A.A."/>
            <person name="Slot J.C."/>
            <person name="Stielow J.B."/>
            <person name="Sun H."/>
            <person name="Kurtzman C.P."/>
            <person name="Blackwell M."/>
            <person name="Grigoriev I.V."/>
            <person name="Jeffries T.W."/>
        </authorList>
    </citation>
    <scope>NUCLEOTIDE SEQUENCE [LARGE SCALE GENOMIC DNA]</scope>
    <source>
        <strain evidence="6">DSM 1968</strain>
    </source>
</reference>
<dbReference type="PANTHER" id="PTHR12532:SF0">
    <property type="entry name" value="TRANSLATIONAL ACTIVATOR OF CYTOCHROME C OXIDASE 1"/>
    <property type="match status" value="1"/>
</dbReference>